<evidence type="ECO:0000256" key="1">
    <source>
        <dbReference type="PROSITE-ProRule" id="PRU00339"/>
    </source>
</evidence>
<reference evidence="2 3" key="1">
    <citation type="journal article" date="2004" name="Proc. Natl. Acad. Sci. U.S.A.">
        <title>Comparison of the genome of the oral pathogen Treponema denticola with other spirochete genomes.</title>
        <authorList>
            <person name="Seshadri R."/>
            <person name="Myers G.S."/>
            <person name="Tettelin H."/>
            <person name="Eisen J.A."/>
            <person name="Heidelberg J.F."/>
            <person name="Dodson R.J."/>
            <person name="Davidsen T.M."/>
            <person name="DeBoy R.T."/>
            <person name="Fouts D.E."/>
            <person name="Haft D.H."/>
            <person name="Selengut J."/>
            <person name="Ren Q."/>
            <person name="Brinkac L.M."/>
            <person name="Madupu R."/>
            <person name="Kolonay J."/>
            <person name="Durkin S.A."/>
            <person name="Daugherty S.C."/>
            <person name="Shetty J."/>
            <person name="Shvartsbeyn A."/>
            <person name="Gebregeorgis E."/>
            <person name="Geer K."/>
            <person name="Tsegaye G."/>
            <person name="Malek J."/>
            <person name="Ayodeji B."/>
            <person name="Shatsman S."/>
            <person name="McLeod M.P."/>
            <person name="Smajs D."/>
            <person name="Howell J.K."/>
            <person name="Pal S."/>
            <person name="Amin A."/>
            <person name="Vashisth P."/>
            <person name="McNeill T.Z."/>
            <person name="Xiang Q."/>
            <person name="Sodergren E."/>
            <person name="Baca E."/>
            <person name="Weinstock G.M."/>
            <person name="Norris S.J."/>
            <person name="Fraser C.M."/>
            <person name="Paulsen I.T."/>
        </authorList>
    </citation>
    <scope>NUCLEOTIDE SEQUENCE [LARGE SCALE GENOMIC DNA]</scope>
    <source>
        <strain evidence="3">ATCC 35405 / DSM 14222 / CIP 103919 / JCM 8153 / KCTC 15104</strain>
    </source>
</reference>
<dbReference type="Gene3D" id="1.25.40.10">
    <property type="entry name" value="Tetratricopeptide repeat domain"/>
    <property type="match status" value="1"/>
</dbReference>
<dbReference type="Proteomes" id="UP000008212">
    <property type="component" value="Chromosome"/>
</dbReference>
<dbReference type="PROSITE" id="PS50005">
    <property type="entry name" value="TPR"/>
    <property type="match status" value="1"/>
</dbReference>
<dbReference type="InterPro" id="IPR019734">
    <property type="entry name" value="TPR_rpt"/>
</dbReference>
<name>Q73J35_TREDE</name>
<dbReference type="PATRIC" id="fig|243275.7.peg.2587"/>
<protein>
    <submittedName>
        <fullName evidence="2">Uncharacterized protein</fullName>
    </submittedName>
</protein>
<dbReference type="AlphaFoldDB" id="Q73J35"/>
<dbReference type="eggNOG" id="COG0457">
    <property type="taxonomic scope" value="Bacteria"/>
</dbReference>
<feature type="repeat" description="TPR" evidence="1">
    <location>
        <begin position="106"/>
        <end position="139"/>
    </location>
</feature>
<dbReference type="KEGG" id="tde:TDE_2741"/>
<gene>
    <name evidence="2" type="ordered locus">TDE_2741</name>
</gene>
<sequence length="259" mass="30748">MTDILDFPDFPFEFEQNNEQKAQDIVYDAWDSDSSAQRKRLAQKALELDPNCVDAYCILAAEYTSYKKKNEYYKKGIEVFRKKYGEKFFSENRGDFWEIFETRPFMRLSAGYGQLLWNNEKKDEAVQIYEELLQLNPNDNQGLRYTLINWFIDQNQLDKVTELLKEYQEGTAFMLFSDLLLSIKKQESDTKILKKYIKAKNANPYVVKYLLKENELPEYLPDYYGFGDENEAVTYCFGSMDVWLKDQDTIKKLKEISDE</sequence>
<dbReference type="PaxDb" id="243275-TDE_2741"/>
<dbReference type="SUPFAM" id="SSF48452">
    <property type="entry name" value="TPR-like"/>
    <property type="match status" value="1"/>
</dbReference>
<keyword evidence="3" id="KW-1185">Reference proteome</keyword>
<dbReference type="HOGENOM" id="CLU_071021_0_0_12"/>
<dbReference type="OrthoDB" id="6399948at2"/>
<accession>Q73J35</accession>
<dbReference type="RefSeq" id="WP_002680802.1">
    <property type="nucleotide sequence ID" value="NC_002967.9"/>
</dbReference>
<organism evidence="2 3">
    <name type="scientific">Treponema denticola (strain ATCC 35405 / DSM 14222 / CIP 103919 / JCM 8153 / KCTC 15104)</name>
    <dbReference type="NCBI Taxonomy" id="243275"/>
    <lineage>
        <taxon>Bacteria</taxon>
        <taxon>Pseudomonadati</taxon>
        <taxon>Spirochaetota</taxon>
        <taxon>Spirochaetia</taxon>
        <taxon>Spirochaetales</taxon>
        <taxon>Treponemataceae</taxon>
        <taxon>Treponema</taxon>
    </lineage>
</organism>
<dbReference type="InterPro" id="IPR011990">
    <property type="entry name" value="TPR-like_helical_dom_sf"/>
</dbReference>
<dbReference type="EMBL" id="AE017226">
    <property type="protein sequence ID" value="AAS13258.1"/>
    <property type="molecule type" value="Genomic_DNA"/>
</dbReference>
<proteinExistence type="predicted"/>
<keyword evidence="1" id="KW-0802">TPR repeat</keyword>
<evidence type="ECO:0000313" key="3">
    <source>
        <dbReference type="Proteomes" id="UP000008212"/>
    </source>
</evidence>
<dbReference type="GeneID" id="2740960"/>
<evidence type="ECO:0000313" key="2">
    <source>
        <dbReference type="EMBL" id="AAS13258.1"/>
    </source>
</evidence>